<name>A0A1B6FBU3_9HEMI</name>
<organism evidence="2">
    <name type="scientific">Cuerna arida</name>
    <dbReference type="NCBI Taxonomy" id="1464854"/>
    <lineage>
        <taxon>Eukaryota</taxon>
        <taxon>Metazoa</taxon>
        <taxon>Ecdysozoa</taxon>
        <taxon>Arthropoda</taxon>
        <taxon>Hexapoda</taxon>
        <taxon>Insecta</taxon>
        <taxon>Pterygota</taxon>
        <taxon>Neoptera</taxon>
        <taxon>Paraneoptera</taxon>
        <taxon>Hemiptera</taxon>
        <taxon>Auchenorrhyncha</taxon>
        <taxon>Membracoidea</taxon>
        <taxon>Cicadellidae</taxon>
        <taxon>Cicadellinae</taxon>
        <taxon>Proconiini</taxon>
        <taxon>Cuerna</taxon>
    </lineage>
</organism>
<evidence type="ECO:0000256" key="1">
    <source>
        <dbReference type="SAM" id="MobiDB-lite"/>
    </source>
</evidence>
<feature type="region of interest" description="Disordered" evidence="1">
    <location>
        <begin position="94"/>
        <end position="122"/>
    </location>
</feature>
<dbReference type="AlphaFoldDB" id="A0A1B6FBU3"/>
<dbReference type="EMBL" id="GECZ01022090">
    <property type="protein sequence ID" value="JAS47679.1"/>
    <property type="molecule type" value="Transcribed_RNA"/>
</dbReference>
<evidence type="ECO:0000313" key="2">
    <source>
        <dbReference type="EMBL" id="JAS47679.1"/>
    </source>
</evidence>
<sequence>MTSLQRSNTTQRKKTRQQTINEVVRAVQKLRNPEGCTVLKICRKVQESNGHLQNFEIRDALRAAERQNLLECKRSKYFLADLQRKSSMYLSKTNKRNVLQSSASKSNHLLEVNENRSRGQSQKNLAMRTLSCHFICPRCARKYKDTQMSDMRKSKASSRMKIVQDINLPSKSTAHYSVIQRGSESIRKKKIDVDTANKNRGIVSRIFTKCRKYLLLPIIDPNCDLE</sequence>
<proteinExistence type="predicted"/>
<reference evidence="2" key="1">
    <citation type="submission" date="2015-11" db="EMBL/GenBank/DDBJ databases">
        <title>De novo transcriptome assembly of four potential Pierce s Disease insect vectors from Arizona vineyards.</title>
        <authorList>
            <person name="Tassone E.E."/>
        </authorList>
    </citation>
    <scope>NUCLEOTIDE SEQUENCE</scope>
</reference>
<protein>
    <submittedName>
        <fullName evidence="2">Uncharacterized protein</fullName>
    </submittedName>
</protein>
<accession>A0A1B6FBU3</accession>
<feature type="compositionally biased region" description="Polar residues" evidence="1">
    <location>
        <begin position="94"/>
        <end position="107"/>
    </location>
</feature>
<gene>
    <name evidence="2" type="ORF">g.20014</name>
</gene>